<dbReference type="RefSeq" id="WP_204603931.1">
    <property type="nucleotide sequence ID" value="NZ_JBHSED010000036.1"/>
</dbReference>
<feature type="region of interest" description="Disordered" evidence="1">
    <location>
        <begin position="54"/>
        <end position="98"/>
    </location>
</feature>
<dbReference type="Pfam" id="PF20042">
    <property type="entry name" value="DUF6444"/>
    <property type="match status" value="1"/>
</dbReference>
<dbReference type="EMBL" id="JBHSED010000036">
    <property type="protein sequence ID" value="MFC4305303.1"/>
    <property type="molecule type" value="Genomic_DNA"/>
</dbReference>
<feature type="compositionally biased region" description="Basic and acidic residues" evidence="1">
    <location>
        <begin position="72"/>
        <end position="84"/>
    </location>
</feature>
<organism evidence="3 4">
    <name type="scientific">Cohnella boryungensis</name>
    <dbReference type="NCBI Taxonomy" id="768479"/>
    <lineage>
        <taxon>Bacteria</taxon>
        <taxon>Bacillati</taxon>
        <taxon>Bacillota</taxon>
        <taxon>Bacilli</taxon>
        <taxon>Bacillales</taxon>
        <taxon>Paenibacillaceae</taxon>
        <taxon>Cohnella</taxon>
    </lineage>
</organism>
<reference evidence="4" key="1">
    <citation type="journal article" date="2019" name="Int. J. Syst. Evol. Microbiol.">
        <title>The Global Catalogue of Microorganisms (GCM) 10K type strain sequencing project: providing services to taxonomists for standard genome sequencing and annotation.</title>
        <authorList>
            <consortium name="The Broad Institute Genomics Platform"/>
            <consortium name="The Broad Institute Genome Sequencing Center for Infectious Disease"/>
            <person name="Wu L."/>
            <person name="Ma J."/>
        </authorList>
    </citation>
    <scope>NUCLEOTIDE SEQUENCE [LARGE SCALE GENOMIC DNA]</scope>
    <source>
        <strain evidence="4">CGMCC 4.1641</strain>
    </source>
</reference>
<evidence type="ECO:0000259" key="2">
    <source>
        <dbReference type="Pfam" id="PF20042"/>
    </source>
</evidence>
<evidence type="ECO:0000313" key="4">
    <source>
        <dbReference type="Proteomes" id="UP001595755"/>
    </source>
</evidence>
<keyword evidence="4" id="KW-1185">Reference proteome</keyword>
<name>A0ABV8SEH6_9BACL</name>
<gene>
    <name evidence="3" type="ORF">ACFO1S_17875</name>
</gene>
<protein>
    <submittedName>
        <fullName evidence="3">DUF6444 domain-containing protein</fullName>
    </submittedName>
</protein>
<feature type="compositionally biased region" description="Low complexity" evidence="1">
    <location>
        <begin position="60"/>
        <end position="70"/>
    </location>
</feature>
<evidence type="ECO:0000313" key="3">
    <source>
        <dbReference type="EMBL" id="MFC4305303.1"/>
    </source>
</evidence>
<accession>A0ABV8SEH6</accession>
<dbReference type="Gene3D" id="1.20.5.340">
    <property type="match status" value="1"/>
</dbReference>
<feature type="domain" description="DUF6444" evidence="2">
    <location>
        <begin position="29"/>
        <end position="79"/>
    </location>
</feature>
<comment type="caution">
    <text evidence="3">The sequence shown here is derived from an EMBL/GenBank/DDBJ whole genome shotgun (WGS) entry which is preliminary data.</text>
</comment>
<dbReference type="Proteomes" id="UP001595755">
    <property type="component" value="Unassembled WGS sequence"/>
</dbReference>
<dbReference type="InterPro" id="IPR045618">
    <property type="entry name" value="DUF6444"/>
</dbReference>
<sequence>MKLTSKQVLHVSKGDTEIAGFISALLTQNEKLTEIVETQAWQIKKLQNRVQELERQIGQNSNNSSKPPSSDGLRKKNNSREPGGKKGAPKGSSRSVSV</sequence>
<proteinExistence type="predicted"/>
<evidence type="ECO:0000256" key="1">
    <source>
        <dbReference type="SAM" id="MobiDB-lite"/>
    </source>
</evidence>